<evidence type="ECO:0000256" key="4">
    <source>
        <dbReference type="ARBA" id="ARBA00022723"/>
    </source>
</evidence>
<dbReference type="PANTHER" id="PTHR14049">
    <property type="entry name" value="LEPRECAN 1"/>
    <property type="match status" value="1"/>
</dbReference>
<dbReference type="GeneID" id="105056385"/>
<comment type="cofactor">
    <cofactor evidence="1">
        <name>L-ascorbate</name>
        <dbReference type="ChEBI" id="CHEBI:38290"/>
    </cofactor>
</comment>
<keyword evidence="5" id="KW-0677">Repeat</keyword>
<sequence length="398" mass="45232">MVTMASAEHHRLLLPQFLSSDLCKELEFIHRSCGTVGYRPNVFSTTLSHLIATNCAHLILPFLSIRESLKEKVEESFGCEFELFIEFTGLISWCKGAYIGWHSDDNRSYLKQRDFTAVCYLNSHGKDFKGGIFHFKDGEPSSLAPVAGDVVIYTADNRNIHSVDEVIDGERLTLTLWFTRDSAHDEDAKLITLLSRLLLTREDDERNSNLPLPASDNMYWFSHGDSGFDIRCARLQILGFSFYSSSDGKYDASDTSQDPLELLVKPLRIGRGNEIFEKEFINSLHALQVVQFYYWKAPGLISETRETGTAMGSAQHSQIEKSSNLELVLPCNHKLAETVLGLMSYDDSNLSFNWNDCALAVSRWEDYIRRLYGDLSILMPYWVAQQAVFFVDPAELKK</sequence>
<dbReference type="InParanoid" id="A0A6I9SBW3"/>
<dbReference type="Proteomes" id="UP000504607">
    <property type="component" value="Chromosome 13"/>
</dbReference>
<proteinExistence type="predicted"/>
<keyword evidence="8" id="KW-0408">Iron</keyword>
<evidence type="ECO:0000259" key="9">
    <source>
        <dbReference type="PROSITE" id="PS51471"/>
    </source>
</evidence>
<dbReference type="Pfam" id="PF13640">
    <property type="entry name" value="2OG-FeII_Oxy_3"/>
    <property type="match status" value="1"/>
</dbReference>
<dbReference type="GO" id="GO:0032963">
    <property type="term" value="P:collagen metabolic process"/>
    <property type="evidence" value="ECO:0007669"/>
    <property type="project" value="InterPro"/>
</dbReference>
<dbReference type="EC" id="1.14.11.7" evidence="3"/>
<evidence type="ECO:0000313" key="10">
    <source>
        <dbReference type="Proteomes" id="UP000504607"/>
    </source>
</evidence>
<dbReference type="AlphaFoldDB" id="A0A6I9SBW3"/>
<dbReference type="Gene3D" id="2.60.120.620">
    <property type="entry name" value="q2cbj1_9rhob like domain"/>
    <property type="match status" value="1"/>
</dbReference>
<dbReference type="InterPro" id="IPR006620">
    <property type="entry name" value="Pro_4_hyd_alph"/>
</dbReference>
<evidence type="ECO:0000256" key="2">
    <source>
        <dbReference type="ARBA" id="ARBA00001962"/>
    </source>
</evidence>
<keyword evidence="4" id="KW-0479">Metal-binding</keyword>
<protein>
    <recommendedName>
        <fullName evidence="3">procollagen-proline 3-dioxygenase</fullName>
        <ecNumber evidence="3">1.14.11.7</ecNumber>
    </recommendedName>
</protein>
<dbReference type="GO" id="GO:0031418">
    <property type="term" value="F:L-ascorbic acid binding"/>
    <property type="evidence" value="ECO:0007669"/>
    <property type="project" value="InterPro"/>
</dbReference>
<dbReference type="KEGG" id="egu:105056385"/>
<accession>A0A6I9SBW3</accession>
<feature type="domain" description="Fe2OG dioxygenase" evidence="9">
    <location>
        <begin position="75"/>
        <end position="180"/>
    </location>
</feature>
<dbReference type="InterPro" id="IPR005123">
    <property type="entry name" value="Oxoglu/Fe-dep_dioxygenase_dom"/>
</dbReference>
<keyword evidence="10" id="KW-1185">Reference proteome</keyword>
<organism evidence="10 11">
    <name type="scientific">Elaeis guineensis var. tenera</name>
    <name type="common">Oil palm</name>
    <dbReference type="NCBI Taxonomy" id="51953"/>
    <lineage>
        <taxon>Eukaryota</taxon>
        <taxon>Viridiplantae</taxon>
        <taxon>Streptophyta</taxon>
        <taxon>Embryophyta</taxon>
        <taxon>Tracheophyta</taxon>
        <taxon>Spermatophyta</taxon>
        <taxon>Magnoliopsida</taxon>
        <taxon>Liliopsida</taxon>
        <taxon>Arecaceae</taxon>
        <taxon>Arecoideae</taxon>
        <taxon>Cocoseae</taxon>
        <taxon>Elaeidinae</taxon>
        <taxon>Elaeis</taxon>
    </lineage>
</organism>
<evidence type="ECO:0000256" key="7">
    <source>
        <dbReference type="ARBA" id="ARBA00023002"/>
    </source>
</evidence>
<keyword evidence="6" id="KW-0223">Dioxygenase</keyword>
<evidence type="ECO:0000256" key="8">
    <source>
        <dbReference type="ARBA" id="ARBA00023004"/>
    </source>
</evidence>
<dbReference type="RefSeq" id="XP_010936864.1">
    <property type="nucleotide sequence ID" value="XM_010938562.3"/>
</dbReference>
<dbReference type="InterPro" id="IPR044862">
    <property type="entry name" value="Pro_4_hyd_alph_FE2OG_OXY"/>
</dbReference>
<dbReference type="GO" id="GO:0019797">
    <property type="term" value="F:procollagen-proline 3-dioxygenase activity"/>
    <property type="evidence" value="ECO:0007669"/>
    <property type="project" value="UniProtKB-EC"/>
</dbReference>
<evidence type="ECO:0000256" key="1">
    <source>
        <dbReference type="ARBA" id="ARBA00001961"/>
    </source>
</evidence>
<dbReference type="PROSITE" id="PS51471">
    <property type="entry name" value="FE2OG_OXY"/>
    <property type="match status" value="1"/>
</dbReference>
<evidence type="ECO:0000313" key="11">
    <source>
        <dbReference type="RefSeq" id="XP_010936864.1"/>
    </source>
</evidence>
<dbReference type="PANTHER" id="PTHR14049:SF9">
    <property type="entry name" value="PROCOLLAGEN-PROLINE 3-DIOXYGENASE"/>
    <property type="match status" value="1"/>
</dbReference>
<dbReference type="InterPro" id="IPR039575">
    <property type="entry name" value="P3H"/>
</dbReference>
<keyword evidence="7" id="KW-0560">Oxidoreductase</keyword>
<dbReference type="OrthoDB" id="427071at2759"/>
<dbReference type="SMART" id="SM00702">
    <property type="entry name" value="P4Hc"/>
    <property type="match status" value="1"/>
</dbReference>
<reference evidence="11" key="1">
    <citation type="submission" date="2025-08" db="UniProtKB">
        <authorList>
            <consortium name="RefSeq"/>
        </authorList>
    </citation>
    <scope>IDENTIFICATION</scope>
</reference>
<dbReference type="GO" id="GO:0005506">
    <property type="term" value="F:iron ion binding"/>
    <property type="evidence" value="ECO:0007669"/>
    <property type="project" value="InterPro"/>
</dbReference>
<comment type="cofactor">
    <cofactor evidence="2">
        <name>Fe cation</name>
        <dbReference type="ChEBI" id="CHEBI:24875"/>
    </cofactor>
</comment>
<name>A0A6I9SBW3_ELAGV</name>
<gene>
    <name evidence="11" type="primary">LOC105056385</name>
</gene>
<evidence type="ECO:0000256" key="6">
    <source>
        <dbReference type="ARBA" id="ARBA00022964"/>
    </source>
</evidence>
<dbReference type="FunCoup" id="A0A6I9SBW3">
    <property type="interactions" value="1275"/>
</dbReference>
<evidence type="ECO:0000256" key="3">
    <source>
        <dbReference type="ARBA" id="ARBA00012262"/>
    </source>
</evidence>
<evidence type="ECO:0000256" key="5">
    <source>
        <dbReference type="ARBA" id="ARBA00022737"/>
    </source>
</evidence>